<dbReference type="STRING" id="641665.GCA_002104455_03464"/>
<evidence type="ECO:0000313" key="1">
    <source>
        <dbReference type="EMBL" id="SEL28954.1"/>
    </source>
</evidence>
<evidence type="ECO:0000313" key="2">
    <source>
        <dbReference type="Proteomes" id="UP000199297"/>
    </source>
</evidence>
<dbReference type="AlphaFoldDB" id="A0A1H7P0F4"/>
<gene>
    <name evidence="1" type="ORF">SAMN05216262_108140</name>
</gene>
<dbReference type="EMBL" id="FOBI01000008">
    <property type="protein sequence ID" value="SEL28954.1"/>
    <property type="molecule type" value="Genomic_DNA"/>
</dbReference>
<protein>
    <submittedName>
        <fullName evidence="1">Uncharacterized protein</fullName>
    </submittedName>
</protein>
<keyword evidence="2" id="KW-1185">Reference proteome</keyword>
<reference evidence="2" key="1">
    <citation type="submission" date="2016-10" db="EMBL/GenBank/DDBJ databases">
        <authorList>
            <person name="Varghese N."/>
            <person name="Submissions S."/>
        </authorList>
    </citation>
    <scope>NUCLEOTIDE SEQUENCE [LARGE SCALE GENOMIC DNA]</scope>
    <source>
        <strain evidence="2">CGMCC 1.9127</strain>
    </source>
</reference>
<dbReference type="Proteomes" id="UP000199297">
    <property type="component" value="Unassembled WGS sequence"/>
</dbReference>
<sequence>MSQDASLLVRFFKTIKWNYLIMKKRITLGISLLTSMVAVGGTLEYDEKLGACSSIDGHTIYNETGRTNILGKMVNFNLIKDDDVSFMLLGTTNRIANKKQYHCDIVFYMAKIVSRELGATRFGK</sequence>
<dbReference type="RefSeq" id="WP_085284964.1">
    <property type="nucleotide sequence ID" value="NZ_FOBI01000008.1"/>
</dbReference>
<accession>A0A1H7P0F4</accession>
<proteinExistence type="predicted"/>
<organism evidence="1 2">
    <name type="scientific">Colwellia chukchiensis</name>
    <dbReference type="NCBI Taxonomy" id="641665"/>
    <lineage>
        <taxon>Bacteria</taxon>
        <taxon>Pseudomonadati</taxon>
        <taxon>Pseudomonadota</taxon>
        <taxon>Gammaproteobacteria</taxon>
        <taxon>Alteromonadales</taxon>
        <taxon>Colwelliaceae</taxon>
        <taxon>Colwellia</taxon>
    </lineage>
</organism>
<name>A0A1H7P0F4_9GAMM</name>